<dbReference type="Gene3D" id="2.40.160.50">
    <property type="entry name" value="membrane protein fhac: a member of the omp85/tpsb transporter family"/>
    <property type="match status" value="1"/>
</dbReference>
<comment type="subcellular location">
    <subcellularLocation>
        <location evidence="1">Membrane</location>
    </subcellularLocation>
</comment>
<gene>
    <name evidence="5" type="ORF">SAMN05444001_106131</name>
</gene>
<feature type="signal peptide" evidence="3">
    <location>
        <begin position="1"/>
        <end position="20"/>
    </location>
</feature>
<keyword evidence="2" id="KW-0472">Membrane</keyword>
<evidence type="ECO:0000256" key="3">
    <source>
        <dbReference type="SAM" id="SignalP"/>
    </source>
</evidence>
<name>A0A8G2BVT3_9BACT</name>
<dbReference type="GO" id="GO:0019867">
    <property type="term" value="C:outer membrane"/>
    <property type="evidence" value="ECO:0007669"/>
    <property type="project" value="InterPro"/>
</dbReference>
<dbReference type="Proteomes" id="UP000236725">
    <property type="component" value="Unassembled WGS sequence"/>
</dbReference>
<protein>
    <submittedName>
        <fullName evidence="5">Surface antigen</fullName>
    </submittedName>
</protein>
<evidence type="ECO:0000313" key="6">
    <source>
        <dbReference type="Proteomes" id="UP000236725"/>
    </source>
</evidence>
<evidence type="ECO:0000313" key="5">
    <source>
        <dbReference type="EMBL" id="SEF77015.1"/>
    </source>
</evidence>
<evidence type="ECO:0000256" key="1">
    <source>
        <dbReference type="ARBA" id="ARBA00004370"/>
    </source>
</evidence>
<proteinExistence type="predicted"/>
<dbReference type="EMBL" id="FNVS01000006">
    <property type="protein sequence ID" value="SEF77015.1"/>
    <property type="molecule type" value="Genomic_DNA"/>
</dbReference>
<evidence type="ECO:0000259" key="4">
    <source>
        <dbReference type="Pfam" id="PF01103"/>
    </source>
</evidence>
<dbReference type="InterPro" id="IPR000184">
    <property type="entry name" value="Bac_surfAg_D15"/>
</dbReference>
<feature type="domain" description="Bacterial surface antigen (D15)" evidence="4">
    <location>
        <begin position="128"/>
        <end position="379"/>
    </location>
</feature>
<evidence type="ECO:0000256" key="2">
    <source>
        <dbReference type="ARBA" id="ARBA00023136"/>
    </source>
</evidence>
<feature type="chain" id="PRO_5034920976" evidence="3">
    <location>
        <begin position="21"/>
        <end position="394"/>
    </location>
</feature>
<dbReference type="RefSeq" id="WP_103983024.1">
    <property type="nucleotide sequence ID" value="NZ_FNVS01000006.1"/>
</dbReference>
<keyword evidence="3" id="KW-0732">Signal</keyword>
<accession>A0A8G2BVT3</accession>
<dbReference type="Pfam" id="PF01103">
    <property type="entry name" value="Omp85"/>
    <property type="match status" value="1"/>
</dbReference>
<dbReference type="AlphaFoldDB" id="A0A8G2BVT3"/>
<reference evidence="5 6" key="1">
    <citation type="submission" date="2016-10" db="EMBL/GenBank/DDBJ databases">
        <authorList>
            <person name="Varghese N."/>
            <person name="Submissions S."/>
        </authorList>
    </citation>
    <scope>NUCLEOTIDE SEQUENCE [LARGE SCALE GENOMIC DNA]</scope>
    <source>
        <strain evidence="5 6">DSM 29073</strain>
    </source>
</reference>
<organism evidence="5 6">
    <name type="scientific">Parabacteroides chinchillae</name>
    <dbReference type="NCBI Taxonomy" id="871327"/>
    <lineage>
        <taxon>Bacteria</taxon>
        <taxon>Pseudomonadati</taxon>
        <taxon>Bacteroidota</taxon>
        <taxon>Bacteroidia</taxon>
        <taxon>Bacteroidales</taxon>
        <taxon>Tannerellaceae</taxon>
        <taxon>Parabacteroides</taxon>
    </lineage>
</organism>
<sequence length="394" mass="44879">MKKILIYLLLICGFCSGTVAQNRNDEIKDTLSSVSSKEIPVTVDKRKKDTWLNRLLYGHIDRTYEKKMDFSFVAAPSYTREASFGIGGAASGLYRLDRTDSIMQPSDISINGNMSVEGMYVINIRGNNNFKGNKSRLSYQVSFCNQPLYLWGISYDDCLQNPAVKYTRQRVGLDVDYVYKLTDDIHIGASLSVNHSKAHKLENISYLNGQKQSYFFVGTGLSIQYDTRDFILTPTRGIYLMLKEMVYPQVFGNYHKTLLSTIFIADAYQKLWKGAVIAADFYGRINDNSSPWALREELGGSFRMRGYYSGRYTDNSQVSAQVELRQRLYKRLGCVGWIGAGTVFPSLKKMRMRNVLPNYGLGIRFEFKHNVNVRLDYGFGKDTKGFVLNLAEAF</sequence>
<comment type="caution">
    <text evidence="5">The sequence shown here is derived from an EMBL/GenBank/DDBJ whole genome shotgun (WGS) entry which is preliminary data.</text>
</comment>
<keyword evidence="6" id="KW-1185">Reference proteome</keyword>